<dbReference type="Gene3D" id="3.40.50.1820">
    <property type="entry name" value="alpha/beta hydrolase"/>
    <property type="match status" value="1"/>
</dbReference>
<keyword evidence="2" id="KW-0442">Lipid degradation</keyword>
<evidence type="ECO:0000256" key="2">
    <source>
        <dbReference type="ARBA" id="ARBA00022963"/>
    </source>
</evidence>
<protein>
    <submittedName>
        <fullName evidence="5">Alpha/beta hydrolase</fullName>
    </submittedName>
</protein>
<dbReference type="RefSeq" id="WP_190702751.1">
    <property type="nucleotide sequence ID" value="NZ_JAMPKX010000004.1"/>
</dbReference>
<dbReference type="InterPro" id="IPR010802">
    <property type="entry name" value="DUF1400"/>
</dbReference>
<keyword evidence="6" id="KW-1185">Reference proteome</keyword>
<name>A0ABV0K4H2_9CYAN</name>
<gene>
    <name evidence="5" type="ORF">NC992_11940</name>
</gene>
<dbReference type="PANTHER" id="PTHR10272:SF13">
    <property type="entry name" value="POLY(ETHYLENE TEREPHTHALATE) HYDROLASE"/>
    <property type="match status" value="1"/>
</dbReference>
<evidence type="ECO:0000256" key="3">
    <source>
        <dbReference type="ARBA" id="ARBA00023098"/>
    </source>
</evidence>
<evidence type="ECO:0000259" key="4">
    <source>
        <dbReference type="Pfam" id="PF07176"/>
    </source>
</evidence>
<feature type="domain" description="DUF1400" evidence="4">
    <location>
        <begin position="34"/>
        <end position="160"/>
    </location>
</feature>
<dbReference type="EMBL" id="JAMPKX010000004">
    <property type="protein sequence ID" value="MEP0947584.1"/>
    <property type="molecule type" value="Genomic_DNA"/>
</dbReference>
<organism evidence="5 6">
    <name type="scientific">Leptolyngbya subtilissima DQ-A4</name>
    <dbReference type="NCBI Taxonomy" id="2933933"/>
    <lineage>
        <taxon>Bacteria</taxon>
        <taxon>Bacillati</taxon>
        <taxon>Cyanobacteriota</taxon>
        <taxon>Cyanophyceae</taxon>
        <taxon>Leptolyngbyales</taxon>
        <taxon>Leptolyngbyaceae</taxon>
        <taxon>Leptolyngbya group</taxon>
        <taxon>Leptolyngbya</taxon>
    </lineage>
</organism>
<comment type="caution">
    <text evidence="5">The sequence shown here is derived from an EMBL/GenBank/DDBJ whole genome shotgun (WGS) entry which is preliminary data.</text>
</comment>
<sequence>MTWQPVGGWLRPRTLALSGLSLGLTVLSGLPVQAAEAIFFSYGPVERAVSTSSLETLIESGELTDDLAFYINLVGLSEAEVAQLRQNLDRPLEVDGVLLSRFLYTSVGEELLDQVGVILKTRAGGNGKLSLRAALIQAATSPEGLSAINVVRSLPTDMQISINDAQAVASAVERIVNATTDSIVQLEQITVSQAAQQPPIDYANLADLTVPGPARVQIQRFELTDTQRDGQGPAPGGHRQLYMDVVRPRQWRGQAPVVVFSHGLTSRPEARHQWASHLASHGIVVVLPQHPGSDAQQVADFQAGLSSDVFEVQEFIDRPLDITFVLNELERLNPTEFEGRLKLDQVGVGGHSLGGYTALAVAGAEINFDHLQEVCDRNFIYLNTSLLLQCQALELPQETYRFRDPRVNSVLLVNPVNSSIFGPEGLAAVKVPVMVIAGSHDPATPAVFEQFRTFLWYTTENRSLALIEGQAHIDFSALDAGLSHLLSTLPGLTLAEPEVIDRYMNALGLAFVGRYVARRPEYGLYLRSGYDSYLSQGEPFRLFMVNAGAEVEQQLINPLDELLQPLELPSGELGEPEESEE</sequence>
<dbReference type="InterPro" id="IPR017395">
    <property type="entry name" value="Chlorophyllase-like"/>
</dbReference>
<dbReference type="Proteomes" id="UP001482513">
    <property type="component" value="Unassembled WGS sequence"/>
</dbReference>
<reference evidence="5 6" key="1">
    <citation type="submission" date="2022-04" db="EMBL/GenBank/DDBJ databases">
        <title>Positive selection, recombination, and allopatry shape intraspecific diversity of widespread and dominant cyanobacteria.</title>
        <authorList>
            <person name="Wei J."/>
            <person name="Shu W."/>
            <person name="Hu C."/>
        </authorList>
    </citation>
    <scope>NUCLEOTIDE SEQUENCE [LARGE SCALE GENOMIC DNA]</scope>
    <source>
        <strain evidence="5 6">DQ-A4</strain>
    </source>
</reference>
<evidence type="ECO:0000313" key="5">
    <source>
        <dbReference type="EMBL" id="MEP0947584.1"/>
    </source>
</evidence>
<dbReference type="Pfam" id="PF07224">
    <property type="entry name" value="Chlorophyllase"/>
    <property type="match status" value="1"/>
</dbReference>
<dbReference type="GO" id="GO:0016787">
    <property type="term" value="F:hydrolase activity"/>
    <property type="evidence" value="ECO:0007669"/>
    <property type="project" value="UniProtKB-KW"/>
</dbReference>
<dbReference type="SUPFAM" id="SSF53474">
    <property type="entry name" value="alpha/beta-Hydrolases"/>
    <property type="match status" value="1"/>
</dbReference>
<evidence type="ECO:0000313" key="6">
    <source>
        <dbReference type="Proteomes" id="UP001482513"/>
    </source>
</evidence>
<dbReference type="PANTHER" id="PTHR10272">
    <property type="entry name" value="PLATELET-ACTIVATING FACTOR ACETYLHYDROLASE"/>
    <property type="match status" value="1"/>
</dbReference>
<evidence type="ECO:0000256" key="1">
    <source>
        <dbReference type="ARBA" id="ARBA00022801"/>
    </source>
</evidence>
<keyword evidence="1 5" id="KW-0378">Hydrolase</keyword>
<proteinExistence type="predicted"/>
<keyword evidence="3" id="KW-0443">Lipid metabolism</keyword>
<dbReference type="InterPro" id="IPR029058">
    <property type="entry name" value="AB_hydrolase_fold"/>
</dbReference>
<dbReference type="Pfam" id="PF07176">
    <property type="entry name" value="DUF1400"/>
    <property type="match status" value="1"/>
</dbReference>
<accession>A0ABV0K4H2</accession>